<dbReference type="GO" id="GO:0009653">
    <property type="term" value="P:anatomical structure morphogenesis"/>
    <property type="evidence" value="ECO:0007669"/>
    <property type="project" value="UniProtKB-ARBA"/>
</dbReference>
<dbReference type="InterPro" id="IPR008271">
    <property type="entry name" value="Ser/Thr_kinase_AS"/>
</dbReference>
<comment type="catalytic activity">
    <reaction evidence="14">
        <text>L-threonyl-[protein] + ATP = O-phospho-L-threonyl-[protein] + ADP + H(+)</text>
        <dbReference type="Rhea" id="RHEA:46608"/>
        <dbReference type="Rhea" id="RHEA-COMP:11060"/>
        <dbReference type="Rhea" id="RHEA-COMP:11605"/>
        <dbReference type="ChEBI" id="CHEBI:15378"/>
        <dbReference type="ChEBI" id="CHEBI:30013"/>
        <dbReference type="ChEBI" id="CHEBI:30616"/>
        <dbReference type="ChEBI" id="CHEBI:61977"/>
        <dbReference type="ChEBI" id="CHEBI:456216"/>
        <dbReference type="EC" id="2.7.11.1"/>
    </reaction>
</comment>
<evidence type="ECO:0000256" key="6">
    <source>
        <dbReference type="ARBA" id="ARBA00022527"/>
    </source>
</evidence>
<proteinExistence type="evidence at transcript level"/>
<dbReference type="InterPro" id="IPR000961">
    <property type="entry name" value="AGC-kinase_C"/>
</dbReference>
<feature type="region of interest" description="Disordered" evidence="17">
    <location>
        <begin position="620"/>
        <end position="668"/>
    </location>
</feature>
<evidence type="ECO:0000256" key="3">
    <source>
        <dbReference type="ARBA" id="ARBA00009903"/>
    </source>
</evidence>
<dbReference type="GO" id="GO:0071944">
    <property type="term" value="C:cell periphery"/>
    <property type="evidence" value="ECO:0007669"/>
    <property type="project" value="UniProtKB-ARBA"/>
</dbReference>
<dbReference type="PROSITE" id="PS00107">
    <property type="entry name" value="PROTEIN_KINASE_ATP"/>
    <property type="match status" value="1"/>
</dbReference>
<comment type="subcellular location">
    <subcellularLocation>
        <location evidence="2">Cytoplasm</location>
    </subcellularLocation>
</comment>
<feature type="domain" description="Protein kinase" evidence="18">
    <location>
        <begin position="240"/>
        <end position="548"/>
    </location>
</feature>
<feature type="compositionally biased region" description="Polar residues" evidence="17">
    <location>
        <begin position="46"/>
        <end position="56"/>
    </location>
</feature>
<organism evidence="20">
    <name type="scientific">Halisarca dujardinii</name>
    <name type="common">Dujardin's slime sponge</name>
    <dbReference type="NCBI Taxonomy" id="2583056"/>
    <lineage>
        <taxon>Eukaryota</taxon>
        <taxon>Metazoa</taxon>
        <taxon>Porifera</taxon>
        <taxon>Demospongiae</taxon>
        <taxon>Verongimorpha</taxon>
        <taxon>Chondrillida</taxon>
        <taxon>Halisarcidae</taxon>
        <taxon>Halisarca</taxon>
    </lineage>
</organism>
<dbReference type="GO" id="GO:0005737">
    <property type="term" value="C:cytoplasm"/>
    <property type="evidence" value="ECO:0007669"/>
    <property type="project" value="UniProtKB-SubCell"/>
</dbReference>
<evidence type="ECO:0000256" key="8">
    <source>
        <dbReference type="ARBA" id="ARBA00022679"/>
    </source>
</evidence>
<dbReference type="GO" id="GO:0048731">
    <property type="term" value="P:system development"/>
    <property type="evidence" value="ECO:0007669"/>
    <property type="project" value="UniProtKB-ARBA"/>
</dbReference>
<feature type="binding site" evidence="16">
    <location>
        <position position="279"/>
    </location>
    <ligand>
        <name>ATP</name>
        <dbReference type="ChEBI" id="CHEBI:30616"/>
    </ligand>
</feature>
<keyword evidence="11" id="KW-0418">Kinase</keyword>
<dbReference type="PANTHER" id="PTHR22988:SF76">
    <property type="entry name" value="CHROMOSOME UNDETERMINED SCAFFOLD_135, WHOLE GENOME SHOTGUN SEQUENCE"/>
    <property type="match status" value="1"/>
</dbReference>
<dbReference type="PROSITE" id="PS00108">
    <property type="entry name" value="PROTEIN_KINASE_ST"/>
    <property type="match status" value="1"/>
</dbReference>
<evidence type="ECO:0000256" key="16">
    <source>
        <dbReference type="PROSITE-ProRule" id="PRU10141"/>
    </source>
</evidence>
<dbReference type="SMART" id="SM00133">
    <property type="entry name" value="S_TK_X"/>
    <property type="match status" value="1"/>
</dbReference>
<feature type="compositionally biased region" description="Basic and acidic residues" evidence="17">
    <location>
        <begin position="1"/>
        <end position="13"/>
    </location>
</feature>
<evidence type="ECO:0000256" key="1">
    <source>
        <dbReference type="ARBA" id="ARBA00001946"/>
    </source>
</evidence>
<dbReference type="GO" id="GO:0046872">
    <property type="term" value="F:metal ion binding"/>
    <property type="evidence" value="ECO:0007669"/>
    <property type="project" value="UniProtKB-KW"/>
</dbReference>
<dbReference type="GO" id="GO:0045177">
    <property type="term" value="C:apical part of cell"/>
    <property type="evidence" value="ECO:0007669"/>
    <property type="project" value="UniProtKB-ARBA"/>
</dbReference>
<dbReference type="SMART" id="SM00220">
    <property type="entry name" value="S_TKc"/>
    <property type="match status" value="1"/>
</dbReference>
<sequence>MAVRRPDSVEEQLKGLSIGQFKERSPVSPNSTQLTSSGWETDMSDYVSQPRSSSRGSAYRPPSTDRLPSRTTPIESDGYGSRTPTPSQSYYHDGYQTSPVSPYVHASPPPDIEYRNYSPFSPLYSTRREPTPVYYDPESTLRIRNTSRPPSDWADSGVEEEPVLKRSVCSPEACKFYIEQHMENVLKAYQQRQQRRLRLEQEMVKRNLDERTSDHMRRILAQKETNYLRLKRAKLDISMFDTIQILGVGAFGTVSLVRKKDTSALYAMKTLRKVDVVKKNQVAHVKAERDILAEADNEWVVKLFFSFKDQENLYFVMEYIPGGDMMSLLIKLGTFPEHLALFYTAELVCAIDSVHKMGFIHRDIKPDNILIDVDGHIKLTDFGLCTGFRWTHQSRTYQPSEPSHQRRNSMDLLDPGLDNFCHHQQQPKVLEKRKACDNRRCMAHSLVGTPNYIACEVLRRQGYTHTCDWWSVGVILYEMIVGHPPFMAGSPSDTQMKIINWSHHLHIPPQARSRISPQAYNLILCLICDPERRLGTNGADEMKKHPFFQLIDWDVGIRNYEPPYIPKITHDLDTSHFDDIPASSLQRRKNEDPNAVLDGPDYAFSDWTFRRFWLEERLHQNQENRKTPTQSSAPPYNGGSNPMPPPPPPSGPAPAKEPPKSKPQPIYV</sequence>
<keyword evidence="5" id="KW-0963">Cytoplasm</keyword>
<dbReference type="AlphaFoldDB" id="A0AA50AFF0"/>
<feature type="compositionally biased region" description="Pro residues" evidence="17">
    <location>
        <begin position="642"/>
        <end position="656"/>
    </location>
</feature>
<evidence type="ECO:0000256" key="12">
    <source>
        <dbReference type="ARBA" id="ARBA00022840"/>
    </source>
</evidence>
<keyword evidence="12 16" id="KW-0067">ATP-binding</keyword>
<comment type="catalytic activity">
    <reaction evidence="15">
        <text>L-seryl-[protein] + ATP = O-phospho-L-seryl-[protein] + ADP + H(+)</text>
        <dbReference type="Rhea" id="RHEA:17989"/>
        <dbReference type="Rhea" id="RHEA-COMP:9863"/>
        <dbReference type="Rhea" id="RHEA-COMP:11604"/>
        <dbReference type="ChEBI" id="CHEBI:15378"/>
        <dbReference type="ChEBI" id="CHEBI:29999"/>
        <dbReference type="ChEBI" id="CHEBI:30616"/>
        <dbReference type="ChEBI" id="CHEBI:83421"/>
        <dbReference type="ChEBI" id="CHEBI:456216"/>
        <dbReference type="EC" id="2.7.11.1"/>
    </reaction>
</comment>
<evidence type="ECO:0000256" key="9">
    <source>
        <dbReference type="ARBA" id="ARBA00022723"/>
    </source>
</evidence>
<evidence type="ECO:0000256" key="13">
    <source>
        <dbReference type="ARBA" id="ARBA00022842"/>
    </source>
</evidence>
<dbReference type="SUPFAM" id="SSF56112">
    <property type="entry name" value="Protein kinase-like (PK-like)"/>
    <property type="match status" value="1"/>
</dbReference>
<dbReference type="FunFam" id="1.10.510.10:FF:000057">
    <property type="entry name" value="Non-specific serine/threonine protein kinase"/>
    <property type="match status" value="1"/>
</dbReference>
<dbReference type="FunFam" id="1.10.510.10:FF:000086">
    <property type="entry name" value="Non-specific serine/threonine protein kinase"/>
    <property type="match status" value="1"/>
</dbReference>
<feature type="compositionally biased region" description="Polar residues" evidence="17">
    <location>
        <begin position="27"/>
        <end position="39"/>
    </location>
</feature>
<dbReference type="GO" id="GO:0004674">
    <property type="term" value="F:protein serine/threonine kinase activity"/>
    <property type="evidence" value="ECO:0007669"/>
    <property type="project" value="UniProtKB-KW"/>
</dbReference>
<evidence type="ECO:0000256" key="10">
    <source>
        <dbReference type="ARBA" id="ARBA00022741"/>
    </source>
</evidence>
<keyword evidence="9" id="KW-0479">Metal-binding</keyword>
<protein>
    <recommendedName>
        <fullName evidence="4">non-specific serine/threonine protein kinase</fullName>
        <ecNumber evidence="4">2.7.11.1</ecNumber>
    </recommendedName>
</protein>
<feature type="compositionally biased region" description="Polar residues" evidence="17">
    <location>
        <begin position="82"/>
        <end position="100"/>
    </location>
</feature>
<evidence type="ECO:0000256" key="15">
    <source>
        <dbReference type="ARBA" id="ARBA00048679"/>
    </source>
</evidence>
<evidence type="ECO:0000313" key="20">
    <source>
        <dbReference type="EMBL" id="WLO57495.1"/>
    </source>
</evidence>
<dbReference type="InterPro" id="IPR000719">
    <property type="entry name" value="Prot_kinase_dom"/>
</dbReference>
<comment type="similarity">
    <text evidence="3">Belongs to the protein kinase superfamily. AGC Ser/Thr protein kinase family.</text>
</comment>
<dbReference type="PROSITE" id="PS50011">
    <property type="entry name" value="PROTEIN_KINASE_DOM"/>
    <property type="match status" value="1"/>
</dbReference>
<feature type="domain" description="AGC-kinase C-terminal" evidence="19">
    <location>
        <begin position="549"/>
        <end position="619"/>
    </location>
</feature>
<name>A0AA50AFF0_HALDU</name>
<evidence type="ECO:0000259" key="18">
    <source>
        <dbReference type="PROSITE" id="PS50011"/>
    </source>
</evidence>
<dbReference type="EC" id="2.7.11.1" evidence="4"/>
<keyword evidence="6" id="KW-0723">Serine/threonine-protein kinase</keyword>
<dbReference type="FunFam" id="3.30.200.20:FF:000391">
    <property type="entry name" value="Large tumor suppressor kinase 1"/>
    <property type="match status" value="1"/>
</dbReference>
<dbReference type="InterPro" id="IPR011009">
    <property type="entry name" value="Kinase-like_dom_sf"/>
</dbReference>
<reference evidence="20" key="1">
    <citation type="submission" date="2023-04" db="EMBL/GenBank/DDBJ databases">
        <authorList>
            <person name="Mikhailov K."/>
            <person name="Lyupina Y."/>
        </authorList>
    </citation>
    <scope>NUCLEOTIDE SEQUENCE</scope>
</reference>
<dbReference type="GO" id="GO:0005524">
    <property type="term" value="F:ATP binding"/>
    <property type="evidence" value="ECO:0007669"/>
    <property type="project" value="UniProtKB-UniRule"/>
</dbReference>
<dbReference type="CDD" id="cd05598">
    <property type="entry name" value="STKc_LATS"/>
    <property type="match status" value="1"/>
</dbReference>
<dbReference type="GO" id="GO:0042308">
    <property type="term" value="P:negative regulation of protein import into nucleus"/>
    <property type="evidence" value="ECO:0007669"/>
    <property type="project" value="UniProtKB-ARBA"/>
</dbReference>
<dbReference type="Gene3D" id="3.30.200.20">
    <property type="entry name" value="Phosphorylase Kinase, domain 1"/>
    <property type="match status" value="1"/>
</dbReference>
<dbReference type="InterPro" id="IPR017441">
    <property type="entry name" value="Protein_kinase_ATP_BS"/>
</dbReference>
<dbReference type="PROSITE" id="PS51285">
    <property type="entry name" value="AGC_KINASE_CTER"/>
    <property type="match status" value="1"/>
</dbReference>
<evidence type="ECO:0000256" key="7">
    <source>
        <dbReference type="ARBA" id="ARBA00022553"/>
    </source>
</evidence>
<dbReference type="Pfam" id="PF00069">
    <property type="entry name" value="Pkinase"/>
    <property type="match status" value="2"/>
</dbReference>
<dbReference type="EMBL" id="OQ877038">
    <property type="protein sequence ID" value="WLO57495.1"/>
    <property type="molecule type" value="mRNA"/>
</dbReference>
<keyword evidence="13" id="KW-0460">Magnesium</keyword>
<evidence type="ECO:0000256" key="2">
    <source>
        <dbReference type="ARBA" id="ARBA00004496"/>
    </source>
</evidence>
<evidence type="ECO:0000256" key="17">
    <source>
        <dbReference type="SAM" id="MobiDB-lite"/>
    </source>
</evidence>
<keyword evidence="7" id="KW-0597">Phosphoprotein</keyword>
<keyword evidence="10 16" id="KW-0547">Nucleotide-binding</keyword>
<evidence type="ECO:0000256" key="11">
    <source>
        <dbReference type="ARBA" id="ARBA00022777"/>
    </source>
</evidence>
<evidence type="ECO:0000256" key="14">
    <source>
        <dbReference type="ARBA" id="ARBA00047899"/>
    </source>
</evidence>
<evidence type="ECO:0000256" key="4">
    <source>
        <dbReference type="ARBA" id="ARBA00012513"/>
    </source>
</evidence>
<feature type="region of interest" description="Disordered" evidence="17">
    <location>
        <begin position="1"/>
        <end position="100"/>
    </location>
</feature>
<accession>A0AA50AFF0</accession>
<dbReference type="Gene3D" id="1.10.510.10">
    <property type="entry name" value="Transferase(Phosphotransferase) domain 1"/>
    <property type="match status" value="1"/>
</dbReference>
<comment type="cofactor">
    <cofactor evidence="1">
        <name>Mg(2+)</name>
        <dbReference type="ChEBI" id="CHEBI:18420"/>
    </cofactor>
</comment>
<keyword evidence="8" id="KW-0808">Transferase</keyword>
<dbReference type="InterPro" id="IPR050839">
    <property type="entry name" value="Rho-assoc_Ser/Thr_Kinase"/>
</dbReference>
<evidence type="ECO:0000256" key="5">
    <source>
        <dbReference type="ARBA" id="ARBA00022490"/>
    </source>
</evidence>
<dbReference type="PANTHER" id="PTHR22988">
    <property type="entry name" value="MYOTONIC DYSTROPHY S/T KINASE-RELATED"/>
    <property type="match status" value="1"/>
</dbReference>
<evidence type="ECO:0000259" key="19">
    <source>
        <dbReference type="PROSITE" id="PS51285"/>
    </source>
</evidence>